<accession>A0ABT4HL17</accession>
<dbReference type="CDD" id="cd02440">
    <property type="entry name" value="AdoMet_MTases"/>
    <property type="match status" value="1"/>
</dbReference>
<keyword evidence="3" id="KW-0808">Transferase</keyword>
<dbReference type="InterPro" id="IPR013216">
    <property type="entry name" value="Methyltransf_11"/>
</dbReference>
<evidence type="ECO:0000313" key="4">
    <source>
        <dbReference type="Proteomes" id="UP001084650"/>
    </source>
</evidence>
<dbReference type="Pfam" id="PF08241">
    <property type="entry name" value="Methyltransf_11"/>
    <property type="match status" value="1"/>
</dbReference>
<proteinExistence type="predicted"/>
<protein>
    <submittedName>
        <fullName evidence="3">Class I SAM-dependent methyltransferase</fullName>
    </submittedName>
</protein>
<dbReference type="Gene3D" id="3.40.50.150">
    <property type="entry name" value="Vaccinia Virus protein VP39"/>
    <property type="match status" value="1"/>
</dbReference>
<sequence>MTDAVGEHPQYDVFADEFLEHAQDGLFNAHYDRPACLDLLGDVAGASILDAACGPGLYAEELTARGARVTGFDHSPRMIELARHRAPSATFRTHDLSHRLDWLADHSVDIVLFALALEYVDDKLAALREFHRVLRPGGALVLSRLHPTGDWLRHGGNYFAPRVIEETWSRGWQLKYWLEPLEKTCEDLHGAGFLIERLVEPRPTPPAAKIDQDKYDRLCREPTGFLAIRAVPDPRGTPVVNTTPGQRSDAGTL</sequence>
<dbReference type="RefSeq" id="WP_268787345.1">
    <property type="nucleotide sequence ID" value="NZ_JAPQYE010000013.1"/>
</dbReference>
<organism evidence="3 4">
    <name type="scientific">Mycolicibacterium iranicum</name>
    <name type="common">Mycobacterium iranicum</name>
    <dbReference type="NCBI Taxonomy" id="912594"/>
    <lineage>
        <taxon>Bacteria</taxon>
        <taxon>Bacillati</taxon>
        <taxon>Actinomycetota</taxon>
        <taxon>Actinomycetes</taxon>
        <taxon>Mycobacteriales</taxon>
        <taxon>Mycobacteriaceae</taxon>
        <taxon>Mycolicibacterium</taxon>
    </lineage>
</organism>
<keyword evidence="3" id="KW-0489">Methyltransferase</keyword>
<dbReference type="EMBL" id="JAPQYE010000013">
    <property type="protein sequence ID" value="MCZ0730917.1"/>
    <property type="molecule type" value="Genomic_DNA"/>
</dbReference>
<dbReference type="GO" id="GO:0032259">
    <property type="term" value="P:methylation"/>
    <property type="evidence" value="ECO:0007669"/>
    <property type="project" value="UniProtKB-KW"/>
</dbReference>
<feature type="domain" description="Methyltransferase type 11" evidence="2">
    <location>
        <begin position="49"/>
        <end position="142"/>
    </location>
</feature>
<name>A0ABT4HL17_MYCIR</name>
<evidence type="ECO:0000256" key="1">
    <source>
        <dbReference type="SAM" id="MobiDB-lite"/>
    </source>
</evidence>
<feature type="compositionally biased region" description="Polar residues" evidence="1">
    <location>
        <begin position="239"/>
        <end position="253"/>
    </location>
</feature>
<reference evidence="3" key="1">
    <citation type="submission" date="2022-12" db="EMBL/GenBank/DDBJ databases">
        <title>Whole genome sequence of Mycolicibacterium iranicum strain SBH312.</title>
        <authorList>
            <person name="Jani J."/>
            <person name="Arifin Mustapha Z."/>
            <person name="Ahmed K."/>
            <person name="Kai Ling C."/>
        </authorList>
    </citation>
    <scope>NUCLEOTIDE SEQUENCE</scope>
    <source>
        <strain evidence="3">SBH312</strain>
    </source>
</reference>
<evidence type="ECO:0000259" key="2">
    <source>
        <dbReference type="Pfam" id="PF08241"/>
    </source>
</evidence>
<dbReference type="PANTHER" id="PTHR42912">
    <property type="entry name" value="METHYLTRANSFERASE"/>
    <property type="match status" value="1"/>
</dbReference>
<gene>
    <name evidence="3" type="ORF">OY187_22955</name>
</gene>
<dbReference type="Proteomes" id="UP001084650">
    <property type="component" value="Unassembled WGS sequence"/>
</dbReference>
<dbReference type="GO" id="GO:0008168">
    <property type="term" value="F:methyltransferase activity"/>
    <property type="evidence" value="ECO:0007669"/>
    <property type="project" value="UniProtKB-KW"/>
</dbReference>
<feature type="region of interest" description="Disordered" evidence="1">
    <location>
        <begin position="232"/>
        <end position="253"/>
    </location>
</feature>
<evidence type="ECO:0000313" key="3">
    <source>
        <dbReference type="EMBL" id="MCZ0730917.1"/>
    </source>
</evidence>
<dbReference type="InterPro" id="IPR029063">
    <property type="entry name" value="SAM-dependent_MTases_sf"/>
</dbReference>
<dbReference type="SUPFAM" id="SSF53335">
    <property type="entry name" value="S-adenosyl-L-methionine-dependent methyltransferases"/>
    <property type="match status" value="1"/>
</dbReference>
<keyword evidence="4" id="KW-1185">Reference proteome</keyword>
<dbReference type="InterPro" id="IPR050508">
    <property type="entry name" value="Methyltransf_Superfamily"/>
</dbReference>
<comment type="caution">
    <text evidence="3">The sequence shown here is derived from an EMBL/GenBank/DDBJ whole genome shotgun (WGS) entry which is preliminary data.</text>
</comment>